<dbReference type="Pfam" id="PF00169">
    <property type="entry name" value="PH"/>
    <property type="match status" value="1"/>
</dbReference>
<organism evidence="10 11">
    <name type="scientific">Paramicrosporidium saccamoebae</name>
    <dbReference type="NCBI Taxonomy" id="1246581"/>
    <lineage>
        <taxon>Eukaryota</taxon>
        <taxon>Fungi</taxon>
        <taxon>Fungi incertae sedis</taxon>
        <taxon>Cryptomycota</taxon>
        <taxon>Cryptomycota incertae sedis</taxon>
        <taxon>Paramicrosporidium</taxon>
    </lineage>
</organism>
<feature type="region of interest" description="Disordered" evidence="8">
    <location>
        <begin position="951"/>
        <end position="986"/>
    </location>
</feature>
<name>A0A2H9TLI4_9FUNG</name>
<evidence type="ECO:0000256" key="7">
    <source>
        <dbReference type="RuleBase" id="RU003844"/>
    </source>
</evidence>
<feature type="repeat" description="ANK" evidence="6">
    <location>
        <begin position="170"/>
        <end position="202"/>
    </location>
</feature>
<keyword evidence="3" id="KW-0597">Phosphoprotein</keyword>
<dbReference type="GO" id="GO:0005635">
    <property type="term" value="C:nuclear envelope"/>
    <property type="evidence" value="ECO:0007669"/>
    <property type="project" value="TreeGrafter"/>
</dbReference>
<keyword evidence="6" id="KW-0040">ANK repeat</keyword>
<dbReference type="Gene3D" id="1.25.40.20">
    <property type="entry name" value="Ankyrin repeat-containing domain"/>
    <property type="match status" value="2"/>
</dbReference>
<dbReference type="GO" id="GO:0005886">
    <property type="term" value="C:plasma membrane"/>
    <property type="evidence" value="ECO:0007669"/>
    <property type="project" value="TreeGrafter"/>
</dbReference>
<comment type="similarity">
    <text evidence="1 7">Belongs to the OSBP family.</text>
</comment>
<dbReference type="GO" id="GO:0032934">
    <property type="term" value="F:sterol binding"/>
    <property type="evidence" value="ECO:0007669"/>
    <property type="project" value="TreeGrafter"/>
</dbReference>
<evidence type="ECO:0000256" key="6">
    <source>
        <dbReference type="PROSITE-ProRule" id="PRU00023"/>
    </source>
</evidence>
<dbReference type="InterPro" id="IPR000648">
    <property type="entry name" value="Oxysterol-bd"/>
</dbReference>
<evidence type="ECO:0000256" key="4">
    <source>
        <dbReference type="ARBA" id="ARBA00023055"/>
    </source>
</evidence>
<dbReference type="InterPro" id="IPR002110">
    <property type="entry name" value="Ankyrin_rpt"/>
</dbReference>
<dbReference type="PANTHER" id="PTHR10972:SF205">
    <property type="entry name" value="OXYSTEROL-BINDING PROTEIN 1"/>
    <property type="match status" value="1"/>
</dbReference>
<dbReference type="FunFam" id="2.40.160.120:FF:000001">
    <property type="entry name" value="Oxysterol-binding protein"/>
    <property type="match status" value="1"/>
</dbReference>
<feature type="compositionally biased region" description="Low complexity" evidence="8">
    <location>
        <begin position="974"/>
        <end position="986"/>
    </location>
</feature>
<dbReference type="InterPro" id="IPR011993">
    <property type="entry name" value="PH-like_dom_sf"/>
</dbReference>
<dbReference type="Proteomes" id="UP000240830">
    <property type="component" value="Unassembled WGS sequence"/>
</dbReference>
<dbReference type="STRING" id="1246581.A0A2H9TLI4"/>
<feature type="region of interest" description="Disordered" evidence="8">
    <location>
        <begin position="464"/>
        <end position="485"/>
    </location>
</feature>
<dbReference type="GO" id="GO:0006887">
    <property type="term" value="P:exocytosis"/>
    <property type="evidence" value="ECO:0007669"/>
    <property type="project" value="TreeGrafter"/>
</dbReference>
<dbReference type="SMART" id="SM00233">
    <property type="entry name" value="PH"/>
    <property type="match status" value="1"/>
</dbReference>
<dbReference type="GO" id="GO:0030011">
    <property type="term" value="P:maintenance of cell polarity"/>
    <property type="evidence" value="ECO:0007669"/>
    <property type="project" value="TreeGrafter"/>
</dbReference>
<dbReference type="AlphaFoldDB" id="A0A2H9TLI4"/>
<evidence type="ECO:0000256" key="8">
    <source>
        <dbReference type="SAM" id="MobiDB-lite"/>
    </source>
</evidence>
<keyword evidence="5" id="KW-0446">Lipid-binding</keyword>
<dbReference type="PROSITE" id="PS50003">
    <property type="entry name" value="PH_DOMAIN"/>
    <property type="match status" value="1"/>
</dbReference>
<dbReference type="PANTHER" id="PTHR10972">
    <property type="entry name" value="OXYSTEROL-BINDING PROTEIN-RELATED"/>
    <property type="match status" value="1"/>
</dbReference>
<accession>A0A2H9TLI4</accession>
<dbReference type="EMBL" id="MTSL01000113">
    <property type="protein sequence ID" value="PJF18596.1"/>
    <property type="molecule type" value="Genomic_DNA"/>
</dbReference>
<dbReference type="GO" id="GO:0034727">
    <property type="term" value="P:piecemeal microautophagy of the nucleus"/>
    <property type="evidence" value="ECO:0007669"/>
    <property type="project" value="TreeGrafter"/>
</dbReference>
<evidence type="ECO:0000256" key="2">
    <source>
        <dbReference type="ARBA" id="ARBA00022448"/>
    </source>
</evidence>
<proteinExistence type="inferred from homology"/>
<evidence type="ECO:0000256" key="5">
    <source>
        <dbReference type="ARBA" id="ARBA00023121"/>
    </source>
</evidence>
<reference evidence="10 11" key="1">
    <citation type="submission" date="2016-10" db="EMBL/GenBank/DDBJ databases">
        <title>The genome of Paramicrosporidium saccamoebae is the missing link in understanding Cryptomycota and Microsporidia evolution.</title>
        <authorList>
            <person name="Quandt C.A."/>
            <person name="Beaudet D."/>
            <person name="Corsaro D."/>
            <person name="Michel R."/>
            <person name="Corradi N."/>
            <person name="James T."/>
        </authorList>
    </citation>
    <scope>NUCLEOTIDE SEQUENCE [LARGE SCALE GENOMIC DNA]</scope>
    <source>
        <strain evidence="10 11">KSL3</strain>
    </source>
</reference>
<feature type="repeat" description="ANK" evidence="6">
    <location>
        <begin position="38"/>
        <end position="70"/>
    </location>
</feature>
<dbReference type="PROSITE" id="PS50088">
    <property type="entry name" value="ANK_REPEAT"/>
    <property type="match status" value="3"/>
</dbReference>
<dbReference type="OrthoDB" id="1854502at2759"/>
<dbReference type="Pfam" id="PF12796">
    <property type="entry name" value="Ank_2"/>
    <property type="match status" value="1"/>
</dbReference>
<comment type="caution">
    <text evidence="10">The sequence shown here is derived from an EMBL/GenBank/DDBJ whole genome shotgun (WGS) entry which is preliminary data.</text>
</comment>
<dbReference type="SUPFAM" id="SSF144000">
    <property type="entry name" value="Oxysterol-binding protein-like"/>
    <property type="match status" value="1"/>
</dbReference>
<sequence>MADIHEKILLAVDEGVLSNVRRIVEKFGTTLAEYRTTDGSTVLHLSAFHGPTELTRSLLGAGVDANAPREDGSTALHVAAAAGRLSTVEVLLAAPNIDDTLRDSKDRTPIEVSKTRQIEAAFQYARSCFVASTTADLFSAVQKGDVERIRTCMMSERAKNLVDLGEADTSGETLLHRAVKSGKPEVVQACLSIGADPFAKNKKGKLPLEITQSVEIRQLLKEAPMVGSPEIPADNSARLSGYLMKYVNFASGYKRRFIVLEDGILSYFKSEADFPVRCKGSISVQFAKLVCPPGERVSFELRAAKYSLYFRAYTQAEASRWVMALGRWQRDLVEDDLTENQRALKVADTLHRRSQTSMVDPSEDFLETLEAAKKCLDQLVQSHPTNSGSSPMVQLGAAPDSVCQHMLQSLQEFFRLCSEREEYWQGRLNAEVRQRAMVEEALRRNLNKTKMTINDEYSARSGEYSARTGEYPTQTGDCSASAGEYSTKVSSPMMDEEFYDALDENLAITDEEISELEQEALSEESPVIPRATSAETFDEPNAPHRAVPAGDLLFIADDAEGYSEMRRDKIPVESNKIPPISIWNFIKNAIGKDLTRIPVPVNFSEPLSMLQRLCEDLEYADLLYMASTAEDPLMRLQYVAAFAVSPYSSTDGRVSKPFNPLLGETFEYISHEHGFRYISEQVSHHPPISACYCESQRYVYYAEVLVKTKFWKTLELVPDGLNHVYLKDTKEHFSYRKVTTAVYNLIMGKMWLDHYGPMRVVNHQTGHTVELDFKATGWRTSDPRRIEGTIMGTDGTPLYKLEGYWHRYLRSKNLKTGQVVELWRRRALPPWSPEMYNFTYFTTTLNELSSKLTSMLPPTDARRRPDQRAMEDGQFESANDIKVELEERQRARRKEQEAIPDFTYQPRWFRKEEDADSGEPYWKYLGGYWETRRTGQWEGLDVFKTVSEISSAPTSLMASQKSTPQLSCSDTQGSSSEYTESSLSSE</sequence>
<dbReference type="SUPFAM" id="SSF50729">
    <property type="entry name" value="PH domain-like"/>
    <property type="match status" value="1"/>
</dbReference>
<dbReference type="PROSITE" id="PS50297">
    <property type="entry name" value="ANK_REP_REGION"/>
    <property type="match status" value="3"/>
</dbReference>
<evidence type="ECO:0000259" key="9">
    <source>
        <dbReference type="PROSITE" id="PS50003"/>
    </source>
</evidence>
<dbReference type="Gene3D" id="3.30.70.3490">
    <property type="match status" value="1"/>
</dbReference>
<dbReference type="SUPFAM" id="SSF48403">
    <property type="entry name" value="Ankyrin repeat"/>
    <property type="match status" value="1"/>
</dbReference>
<feature type="compositionally biased region" description="Polar residues" evidence="8">
    <location>
        <begin position="951"/>
        <end position="973"/>
    </location>
</feature>
<feature type="compositionally biased region" description="Basic and acidic residues" evidence="8">
    <location>
        <begin position="860"/>
        <end position="871"/>
    </location>
</feature>
<feature type="repeat" description="ANK" evidence="6">
    <location>
        <begin position="71"/>
        <end position="92"/>
    </location>
</feature>
<keyword evidence="11" id="KW-1185">Reference proteome</keyword>
<feature type="domain" description="PH" evidence="9">
    <location>
        <begin position="236"/>
        <end position="330"/>
    </location>
</feature>
<evidence type="ECO:0000256" key="3">
    <source>
        <dbReference type="ARBA" id="ARBA00022553"/>
    </source>
</evidence>
<dbReference type="SMART" id="SM00248">
    <property type="entry name" value="ANK"/>
    <property type="match status" value="3"/>
</dbReference>
<dbReference type="Gene3D" id="2.30.29.30">
    <property type="entry name" value="Pleckstrin-homology domain (PH domain)/Phosphotyrosine-binding domain (PTB)"/>
    <property type="match status" value="1"/>
</dbReference>
<evidence type="ECO:0000313" key="10">
    <source>
        <dbReference type="EMBL" id="PJF18596.1"/>
    </source>
</evidence>
<dbReference type="Pfam" id="PF01237">
    <property type="entry name" value="Oxysterol_BP"/>
    <property type="match status" value="1"/>
</dbReference>
<protein>
    <submittedName>
        <fullName evidence="10">Oxysterol-binding C2F12.05c-like protein</fullName>
    </submittedName>
</protein>
<dbReference type="GO" id="GO:0005829">
    <property type="term" value="C:cytosol"/>
    <property type="evidence" value="ECO:0007669"/>
    <property type="project" value="TreeGrafter"/>
</dbReference>
<dbReference type="PROSITE" id="PS01013">
    <property type="entry name" value="OSBP"/>
    <property type="match status" value="1"/>
</dbReference>
<dbReference type="GO" id="GO:0120009">
    <property type="term" value="P:intermembrane lipid transfer"/>
    <property type="evidence" value="ECO:0007669"/>
    <property type="project" value="UniProtKB-ARBA"/>
</dbReference>
<gene>
    <name evidence="10" type="ORF">PSACC_01582</name>
</gene>
<dbReference type="Gene3D" id="2.40.160.120">
    <property type="match status" value="1"/>
</dbReference>
<dbReference type="GO" id="GO:0006897">
    <property type="term" value="P:endocytosis"/>
    <property type="evidence" value="ECO:0007669"/>
    <property type="project" value="TreeGrafter"/>
</dbReference>
<keyword evidence="2" id="KW-0813">Transport</keyword>
<dbReference type="InterPro" id="IPR001849">
    <property type="entry name" value="PH_domain"/>
</dbReference>
<keyword evidence="4" id="KW-0445">Lipid transport</keyword>
<evidence type="ECO:0000313" key="11">
    <source>
        <dbReference type="Proteomes" id="UP000240830"/>
    </source>
</evidence>
<dbReference type="Pfam" id="PF00023">
    <property type="entry name" value="Ank"/>
    <property type="match status" value="1"/>
</dbReference>
<dbReference type="GO" id="GO:0097038">
    <property type="term" value="C:perinuclear endoplasmic reticulum"/>
    <property type="evidence" value="ECO:0007669"/>
    <property type="project" value="TreeGrafter"/>
</dbReference>
<dbReference type="InterPro" id="IPR037239">
    <property type="entry name" value="OSBP_sf"/>
</dbReference>
<feature type="region of interest" description="Disordered" evidence="8">
    <location>
        <begin position="855"/>
        <end position="880"/>
    </location>
</feature>
<evidence type="ECO:0000256" key="1">
    <source>
        <dbReference type="ARBA" id="ARBA00008842"/>
    </source>
</evidence>
<dbReference type="InterPro" id="IPR036770">
    <property type="entry name" value="Ankyrin_rpt-contain_sf"/>
</dbReference>
<dbReference type="InterPro" id="IPR018494">
    <property type="entry name" value="Oxysterol-bd_CS"/>
</dbReference>